<sequence>MRHQYLVDALRNHHDQHPQEAQNPRQPLPDGRILLLREDTSMSSALGALLRQALARTRNVEECAQLTGVSVAKLRAIARSTNTPLLFPVRDPLDDEDRPRRLQFVTQQLGDLGIEARVGVGLVILELETAEHLVALLRDLQEFETRGHL</sequence>
<dbReference type="Proteomes" id="UP001221686">
    <property type="component" value="Unassembled WGS sequence"/>
</dbReference>
<name>A0ABT5DR86_9BACT</name>
<evidence type="ECO:0000313" key="2">
    <source>
        <dbReference type="Proteomes" id="UP001221686"/>
    </source>
</evidence>
<proteinExistence type="predicted"/>
<protein>
    <submittedName>
        <fullName evidence="1">Uncharacterized protein</fullName>
    </submittedName>
</protein>
<dbReference type="EMBL" id="JAQNDL010000001">
    <property type="protein sequence ID" value="MDC0716145.1"/>
    <property type="molecule type" value="Genomic_DNA"/>
</dbReference>
<evidence type="ECO:0000313" key="1">
    <source>
        <dbReference type="EMBL" id="MDC0716145.1"/>
    </source>
</evidence>
<organism evidence="1 2">
    <name type="scientific">Nannocystis bainbridge</name>
    <dbReference type="NCBI Taxonomy" id="2995303"/>
    <lineage>
        <taxon>Bacteria</taxon>
        <taxon>Pseudomonadati</taxon>
        <taxon>Myxococcota</taxon>
        <taxon>Polyangia</taxon>
        <taxon>Nannocystales</taxon>
        <taxon>Nannocystaceae</taxon>
        <taxon>Nannocystis</taxon>
    </lineage>
</organism>
<reference evidence="1 2" key="1">
    <citation type="submission" date="2022-11" db="EMBL/GenBank/DDBJ databases">
        <title>Minimal conservation of predation-associated metabolite biosynthetic gene clusters underscores biosynthetic potential of Myxococcota including descriptions for ten novel species: Archangium lansinium sp. nov., Myxococcus landrumus sp. nov., Nannocystis bai.</title>
        <authorList>
            <person name="Ahearne A."/>
            <person name="Stevens C."/>
            <person name="Dowd S."/>
        </authorList>
    </citation>
    <scope>NUCLEOTIDE SEQUENCE [LARGE SCALE GENOMIC DNA]</scope>
    <source>
        <strain evidence="1 2">BB15-2</strain>
    </source>
</reference>
<gene>
    <name evidence="1" type="ORF">POL25_04530</name>
</gene>
<comment type="caution">
    <text evidence="1">The sequence shown here is derived from an EMBL/GenBank/DDBJ whole genome shotgun (WGS) entry which is preliminary data.</text>
</comment>
<keyword evidence="2" id="KW-1185">Reference proteome</keyword>
<dbReference type="RefSeq" id="WP_272084592.1">
    <property type="nucleotide sequence ID" value="NZ_JAQNDL010000001.1"/>
</dbReference>
<accession>A0ABT5DR86</accession>